<protein>
    <submittedName>
        <fullName evidence="4">Protein transport protein SEC9</fullName>
    </submittedName>
</protein>
<accession>A0A9W7SXV8</accession>
<dbReference type="SUPFAM" id="SSF58038">
    <property type="entry name" value="SNARE fusion complex"/>
    <property type="match status" value="2"/>
</dbReference>
<dbReference type="PANTHER" id="PTHR19305">
    <property type="entry name" value="SYNAPTOSOMAL ASSOCIATED PROTEIN"/>
    <property type="match status" value="1"/>
</dbReference>
<feature type="compositionally biased region" description="Polar residues" evidence="2">
    <location>
        <begin position="239"/>
        <end position="250"/>
    </location>
</feature>
<feature type="compositionally biased region" description="Low complexity" evidence="2">
    <location>
        <begin position="91"/>
        <end position="103"/>
    </location>
</feature>
<dbReference type="Proteomes" id="UP001138500">
    <property type="component" value="Unassembled WGS sequence"/>
</dbReference>
<dbReference type="GO" id="GO:0031201">
    <property type="term" value="C:SNARE complex"/>
    <property type="evidence" value="ECO:0007669"/>
    <property type="project" value="TreeGrafter"/>
</dbReference>
<proteinExistence type="inferred from homology"/>
<reference evidence="4 5" key="1">
    <citation type="journal article" date="2018" name="IMA Fungus">
        <title>IMA Genome-F 10: Nine draft genome sequences of Claviceps purpurea s.lat., including C. arundinis, C. humidiphila, and C. cf. spartinae, pseudomolecules for the pitch canker pathogen Fusarium circinatum, draft genome of Davidsoniella eucalypti, Grosmannia galeiformis, Quambalaria eucalypti, and Teratosphaeria destructans.</title>
        <authorList>
            <person name="Wingfield B.D."/>
            <person name="Liu M."/>
            <person name="Nguyen H.D."/>
            <person name="Lane F.A."/>
            <person name="Morgan S.W."/>
            <person name="De Vos L."/>
            <person name="Wilken P.M."/>
            <person name="Duong T.A."/>
            <person name="Aylward J."/>
            <person name="Coetzee M.P."/>
            <person name="Dadej K."/>
            <person name="De Beer Z.W."/>
            <person name="Findlay W."/>
            <person name="Havenga M."/>
            <person name="Kolarik M."/>
            <person name="Menzies J.G."/>
            <person name="Naidoo K."/>
            <person name="Pochopski O."/>
            <person name="Shoukouhi P."/>
            <person name="Santana Q.C."/>
            <person name="Seifert K.A."/>
            <person name="Soal N."/>
            <person name="Steenkamp E.T."/>
            <person name="Tatham C.T."/>
            <person name="van der Nest M.A."/>
            <person name="Wingfield M.J."/>
        </authorList>
    </citation>
    <scope>NUCLEOTIDE SEQUENCE [LARGE SCALE GENOMIC DNA]</scope>
    <source>
        <strain evidence="4">CMW44962</strain>
    </source>
</reference>
<dbReference type="GO" id="GO:0006887">
    <property type="term" value="P:exocytosis"/>
    <property type="evidence" value="ECO:0007669"/>
    <property type="project" value="TreeGrafter"/>
</dbReference>
<feature type="compositionally biased region" description="Basic and acidic residues" evidence="2">
    <location>
        <begin position="349"/>
        <end position="364"/>
    </location>
</feature>
<dbReference type="Gene3D" id="1.20.5.110">
    <property type="match status" value="2"/>
</dbReference>
<feature type="domain" description="T-SNARE coiled-coil homology" evidence="3">
    <location>
        <begin position="387"/>
        <end position="449"/>
    </location>
</feature>
<dbReference type="InterPro" id="IPR000727">
    <property type="entry name" value="T_SNARE_dom"/>
</dbReference>
<name>A0A9W7SXV8_9PEZI</name>
<dbReference type="AlphaFoldDB" id="A0A9W7SXV8"/>
<evidence type="ECO:0000256" key="1">
    <source>
        <dbReference type="ARBA" id="ARBA00009480"/>
    </source>
</evidence>
<feature type="compositionally biased region" description="Polar residues" evidence="2">
    <location>
        <begin position="43"/>
        <end position="64"/>
    </location>
</feature>
<evidence type="ECO:0000256" key="2">
    <source>
        <dbReference type="SAM" id="MobiDB-lite"/>
    </source>
</evidence>
<feature type="region of interest" description="Disordered" evidence="2">
    <location>
        <begin position="1"/>
        <end position="252"/>
    </location>
</feature>
<comment type="caution">
    <text evidence="4">The sequence shown here is derived from an EMBL/GenBank/DDBJ whole genome shotgun (WGS) entry which is preliminary data.</text>
</comment>
<dbReference type="PANTHER" id="PTHR19305:SF9">
    <property type="entry name" value="SYNAPTOSOMAL-ASSOCIATED PROTEIN 29"/>
    <property type="match status" value="1"/>
</dbReference>
<evidence type="ECO:0000259" key="3">
    <source>
        <dbReference type="PROSITE" id="PS50192"/>
    </source>
</evidence>
<comment type="similarity">
    <text evidence="1">Belongs to the SNAP-25 family.</text>
</comment>
<feature type="compositionally biased region" description="Basic and acidic residues" evidence="2">
    <location>
        <begin position="229"/>
        <end position="238"/>
    </location>
</feature>
<feature type="compositionally biased region" description="Polar residues" evidence="2">
    <location>
        <begin position="71"/>
        <end position="90"/>
    </location>
</feature>
<keyword evidence="5" id="KW-1185">Reference proteome</keyword>
<dbReference type="GO" id="GO:0006906">
    <property type="term" value="P:vesicle fusion"/>
    <property type="evidence" value="ECO:0007669"/>
    <property type="project" value="TreeGrafter"/>
</dbReference>
<dbReference type="GO" id="GO:0005484">
    <property type="term" value="F:SNAP receptor activity"/>
    <property type="evidence" value="ECO:0007669"/>
    <property type="project" value="TreeGrafter"/>
</dbReference>
<reference evidence="4 5" key="2">
    <citation type="journal article" date="2021" name="Curr. Genet.">
        <title>Genetic response to nitrogen starvation in the aggressive Eucalyptus foliar pathogen Teratosphaeria destructans.</title>
        <authorList>
            <person name="Havenga M."/>
            <person name="Wingfield B.D."/>
            <person name="Wingfield M.J."/>
            <person name="Dreyer L.L."/>
            <person name="Roets F."/>
            <person name="Aylward J."/>
        </authorList>
    </citation>
    <scope>NUCLEOTIDE SEQUENCE [LARGE SCALE GENOMIC DNA]</scope>
    <source>
        <strain evidence="4">CMW44962</strain>
    </source>
</reference>
<feature type="compositionally biased region" description="Gly residues" evidence="2">
    <location>
        <begin position="123"/>
        <end position="135"/>
    </location>
</feature>
<feature type="compositionally biased region" description="Polar residues" evidence="2">
    <location>
        <begin position="104"/>
        <end position="120"/>
    </location>
</feature>
<dbReference type="PROSITE" id="PS50192">
    <property type="entry name" value="T_SNARE"/>
    <property type="match status" value="1"/>
</dbReference>
<dbReference type="OrthoDB" id="18679at2759"/>
<dbReference type="SMART" id="SM00397">
    <property type="entry name" value="t_SNARE"/>
    <property type="match status" value="2"/>
</dbReference>
<organism evidence="4 5">
    <name type="scientific">Teratosphaeria destructans</name>
    <dbReference type="NCBI Taxonomy" id="418781"/>
    <lineage>
        <taxon>Eukaryota</taxon>
        <taxon>Fungi</taxon>
        <taxon>Dikarya</taxon>
        <taxon>Ascomycota</taxon>
        <taxon>Pezizomycotina</taxon>
        <taxon>Dothideomycetes</taxon>
        <taxon>Dothideomycetidae</taxon>
        <taxon>Mycosphaerellales</taxon>
        <taxon>Teratosphaeriaceae</taxon>
        <taxon>Teratosphaeria</taxon>
    </lineage>
</organism>
<feature type="compositionally biased region" description="Basic and acidic residues" evidence="2">
    <location>
        <begin position="316"/>
        <end position="341"/>
    </location>
</feature>
<feature type="region of interest" description="Disordered" evidence="2">
    <location>
        <begin position="303"/>
        <end position="368"/>
    </location>
</feature>
<gene>
    <name evidence="4" type="ORF">Tdes44962_MAKER01650</name>
</gene>
<dbReference type="GO" id="GO:0019905">
    <property type="term" value="F:syntaxin binding"/>
    <property type="evidence" value="ECO:0007669"/>
    <property type="project" value="TreeGrafter"/>
</dbReference>
<dbReference type="CDD" id="cd15886">
    <property type="entry name" value="SNARE_SEC9N"/>
    <property type="match status" value="1"/>
</dbReference>
<dbReference type="EMBL" id="RIBY02000557">
    <property type="protein sequence ID" value="KAH9840450.1"/>
    <property type="molecule type" value="Genomic_DNA"/>
</dbReference>
<dbReference type="GO" id="GO:0005886">
    <property type="term" value="C:plasma membrane"/>
    <property type="evidence" value="ECO:0007669"/>
    <property type="project" value="TreeGrafter"/>
</dbReference>
<sequence>MPFGLKKSSKEGDSLDAQKSSLFGRSKASKSPAPQAVNPYATPPSSNDPYAQRNANPYANNAAQSDPYAPRSQSNLSQPPVSSMSSLTLGSQASAPPSYSSQANLQPSPNRQQDYTTSAPKFSGGGSYGQTGGYGSDPYGGSAGQARYGAGGYGGLARKPSTDTMTTDAGRNALFGDAPARVAAQQQQQTQDNSYSNAGGYGRSDMPGGYGADRELTAEEEEEQSVQASKDEIRRLKGETTSSLQRSLQAINGMEATGQATLGNLHRQGEMLNNTERNLDYAAVQASRSKDKAQTLKRLNDRPFFIPENPTNPFASKEKRYNRQLEESAARHRAEKREREQTAANAYESKARADQFQKDIRDVNKPMPKKSLADRARFQFEADEEDDAVEDEIDRDLDEVYAGVQRLNAIGKAMDAELTGQLKGLKTISDKADRVDDQVQGNTDRLAMIR</sequence>
<evidence type="ECO:0000313" key="4">
    <source>
        <dbReference type="EMBL" id="KAH9840450.1"/>
    </source>
</evidence>
<evidence type="ECO:0000313" key="5">
    <source>
        <dbReference type="Proteomes" id="UP001138500"/>
    </source>
</evidence>